<dbReference type="OrthoDB" id="458118at2"/>
<dbReference type="STRING" id="310780.SAMN05216267_100192"/>
<dbReference type="Pfam" id="PF09346">
    <property type="entry name" value="SMI1_KNR4"/>
    <property type="match status" value="1"/>
</dbReference>
<gene>
    <name evidence="3" type="ORF">SAMN05216267_100192</name>
</gene>
<evidence type="ECO:0000259" key="2">
    <source>
        <dbReference type="SMART" id="SM00860"/>
    </source>
</evidence>
<evidence type="ECO:0000313" key="4">
    <source>
        <dbReference type="Proteomes" id="UP000181951"/>
    </source>
</evidence>
<evidence type="ECO:0000256" key="1">
    <source>
        <dbReference type="SAM" id="MobiDB-lite"/>
    </source>
</evidence>
<sequence length="462" mass="51457">MGDERTAWRPFLELWSQEWVAGHDPECDAPLAEEVVRDTWLGFAAAAEAQVAAAEARLGRRLPPSLREFLLVTDGWRDAGNFIYRLAGTEELAWLRDTDERTWIEVYQDIAGDDAEEEPGAREEEPYGEEFDDDEPEPYGVREARVLARSLRLSLDGDAAVMLLDPGDVNEDGEWAGYWLASWSGEGLQRHDSFHDLMRAQWRSFHALRRPPGPTRDRWDTEVEQARRAILAGEVDGPLAVLAEAHEFGHQRADVLHMQMKALLGDWQRGVSDLVWHRPHQADALLGPLFTAELLPLLIRQDQLVERHGLRPLARLKEHAPQAVRDLIADYEARSAAPGFRLSFGPPDFDAAVHAVADRLAAEPAFRASGTPARRPGGLVAVLTHAGGGPIPPPDPMANPLKVRAVRAGLIEEAWPELRAALRLWRPVCDDHIAPISLLAHPVLAQLITPERGREILTTPRG</sequence>
<evidence type="ECO:0000313" key="3">
    <source>
        <dbReference type="EMBL" id="SEN06189.1"/>
    </source>
</evidence>
<reference evidence="3 4" key="1">
    <citation type="submission" date="2016-10" db="EMBL/GenBank/DDBJ databases">
        <authorList>
            <person name="de Groot N.N."/>
        </authorList>
    </citation>
    <scope>NUCLEOTIDE SEQUENCE [LARGE SCALE GENOMIC DNA]</scope>
    <source>
        <strain evidence="3 4">CGMCC 4.2026</strain>
    </source>
</reference>
<feature type="compositionally biased region" description="Acidic residues" evidence="1">
    <location>
        <begin position="126"/>
        <end position="137"/>
    </location>
</feature>
<keyword evidence="4" id="KW-1185">Reference proteome</keyword>
<dbReference type="EMBL" id="FODD01000001">
    <property type="protein sequence ID" value="SEN06189.1"/>
    <property type="molecule type" value="Genomic_DNA"/>
</dbReference>
<accession>A0A1H8DFX2</accession>
<proteinExistence type="predicted"/>
<dbReference type="Gene3D" id="3.40.1580.10">
    <property type="entry name" value="SMI1/KNR4-like"/>
    <property type="match status" value="1"/>
</dbReference>
<dbReference type="AlphaFoldDB" id="A0A1H8DFX2"/>
<dbReference type="RefSeq" id="WP_075016025.1">
    <property type="nucleotide sequence ID" value="NZ_FODD01000001.1"/>
</dbReference>
<organism evidence="3 4">
    <name type="scientific">Actinacidiphila rubida</name>
    <dbReference type="NCBI Taxonomy" id="310780"/>
    <lineage>
        <taxon>Bacteria</taxon>
        <taxon>Bacillati</taxon>
        <taxon>Actinomycetota</taxon>
        <taxon>Actinomycetes</taxon>
        <taxon>Kitasatosporales</taxon>
        <taxon>Streptomycetaceae</taxon>
        <taxon>Actinacidiphila</taxon>
    </lineage>
</organism>
<name>A0A1H8DFX2_9ACTN</name>
<protein>
    <submittedName>
        <fullName evidence="3">SMI1 / KNR4 family (SUKH-1)</fullName>
    </submittedName>
</protein>
<dbReference type="Proteomes" id="UP000181951">
    <property type="component" value="Unassembled WGS sequence"/>
</dbReference>
<dbReference type="SMART" id="SM00860">
    <property type="entry name" value="SMI1_KNR4"/>
    <property type="match status" value="1"/>
</dbReference>
<feature type="region of interest" description="Disordered" evidence="1">
    <location>
        <begin position="112"/>
        <end position="138"/>
    </location>
</feature>
<feature type="domain" description="Knr4/Smi1-like" evidence="2">
    <location>
        <begin position="45"/>
        <end position="266"/>
    </location>
</feature>
<dbReference type="InterPro" id="IPR037883">
    <property type="entry name" value="Knr4/Smi1-like_sf"/>
</dbReference>
<dbReference type="SUPFAM" id="SSF160631">
    <property type="entry name" value="SMI1/KNR4-like"/>
    <property type="match status" value="1"/>
</dbReference>
<dbReference type="InterPro" id="IPR018958">
    <property type="entry name" value="Knr4/Smi1-like_dom"/>
</dbReference>